<dbReference type="SMART" id="SM00382">
    <property type="entry name" value="AAA"/>
    <property type="match status" value="1"/>
</dbReference>
<feature type="region of interest" description="Disordered" evidence="1">
    <location>
        <begin position="236"/>
        <end position="268"/>
    </location>
</feature>
<dbReference type="HOGENOM" id="CLU_003721_0_0_1"/>
<dbReference type="GO" id="GO:0005634">
    <property type="term" value="C:nucleus"/>
    <property type="evidence" value="ECO:0007669"/>
    <property type="project" value="TreeGrafter"/>
</dbReference>
<evidence type="ECO:0000313" key="4">
    <source>
        <dbReference type="Proteomes" id="UP000002058"/>
    </source>
</evidence>
<dbReference type="InterPro" id="IPR003593">
    <property type="entry name" value="AAA+_ATPase"/>
</dbReference>
<feature type="compositionally biased region" description="Basic and acidic residues" evidence="1">
    <location>
        <begin position="496"/>
        <end position="506"/>
    </location>
</feature>
<dbReference type="GO" id="GO:0016887">
    <property type="term" value="F:ATP hydrolysis activity"/>
    <property type="evidence" value="ECO:0007669"/>
    <property type="project" value="InterPro"/>
</dbReference>
<dbReference type="Proteomes" id="UP000002058">
    <property type="component" value="Unassembled WGS sequence"/>
</dbReference>
<name>C4JUW7_UNCRE</name>
<dbReference type="eggNOG" id="KOG1968">
    <property type="taxonomic scope" value="Eukaryota"/>
</dbReference>
<evidence type="ECO:0000256" key="1">
    <source>
        <dbReference type="SAM" id="MobiDB-lite"/>
    </source>
</evidence>
<feature type="region of interest" description="Disordered" evidence="1">
    <location>
        <begin position="160"/>
        <end position="191"/>
    </location>
</feature>
<dbReference type="CDD" id="cd00009">
    <property type="entry name" value="AAA"/>
    <property type="match status" value="1"/>
</dbReference>
<proteinExistence type="predicted"/>
<feature type="region of interest" description="Disordered" evidence="1">
    <location>
        <begin position="401"/>
        <end position="425"/>
    </location>
</feature>
<organism evidence="3 4">
    <name type="scientific">Uncinocarpus reesii (strain UAMH 1704)</name>
    <dbReference type="NCBI Taxonomy" id="336963"/>
    <lineage>
        <taxon>Eukaryota</taxon>
        <taxon>Fungi</taxon>
        <taxon>Dikarya</taxon>
        <taxon>Ascomycota</taxon>
        <taxon>Pezizomycotina</taxon>
        <taxon>Eurotiomycetes</taxon>
        <taxon>Eurotiomycetidae</taxon>
        <taxon>Onygenales</taxon>
        <taxon>Onygenaceae</taxon>
        <taxon>Uncinocarpus</taxon>
    </lineage>
</organism>
<evidence type="ECO:0000313" key="3">
    <source>
        <dbReference type="EMBL" id="EEP80078.1"/>
    </source>
</evidence>
<sequence length="1157" mass="127660">MATILKAMGQHDQRTLHPFFKKHGTNSIAEFPQLANPQLKQLNNQPPCETVDAGSDFAPGHYTNQDENEELSRRKRRKTTPPSREDGRHGPELLSPDTVEPEAVDLTISPPSNDVEERPATARYSLRKATASSTPVRYTFDDPLKDGLRGAKVLQLNPNGKLLNLPAQPSNQENKELKKRSRRRKNEPDVEPSKLAILKYGSGVLSRQYIGGAIHEIMGGNTTYALFKQRIGLPQRAPEPPKPTHSFFLNRQPPKKVDGEPPKTNTQDTIATRPEEQKQPIPKPTWPHVTIAIPRPSSIKTINPRKGNDPVEPLWPPLDMVRIDGDIPRGARKPSKHILFDQKKSKGPAANVPDPESILGMVSRSLKKDRLASLPTESILRHPKRTLQQGPILTETIASNLHGPSKQGAANGDMKVLSNSSSQIDSSHPAVTALLSSIATTRSSFEKGGYDDSPWTQKYAPNTALRTLQAGSEAVVLRQWLQNLTVSSVNTGTSKADAKTSKSHKETLKKKKKRKRGSDIDDFIVSSGDEESRMDELTGDDDGELAGAVTVSRKTLVRAGGLLSTTDITDNKLPLSNTILLSGPPGCGKSAAVYAVANELDFEVFEINPGSRRSAKDVVERVGDMTQNHLVQTLKQMDSNAAVSSDIGSTSHGGDKQISMGRLFKQKPSSSNPSSTSKTVGATNNGGQFKKLKTNQRQSLILLEEVDILFAEDKQFWNGVLALIAQSKRPIVMTCNDEGLLPMDNLSLHAILRFRPPPPDLVADYISTICANEGHIVDPKAIFDLYTVLGKDLRATIMQLNYWCQMAVGSQKSGLDWIVDRPLLSKFKLTPDLPRILSLDTYIRGIGWVPRDMVVGRGDTAEKRIQLVAELLEQWHISVMDWVELRLAASRHNERHNLKSLEQVSFLSDMESSLDLLCRGNDPSQAMLDYSLPPTPGEKQHLDYIEGHQFIQADSIPDYSGMSKKLCVTLSVLLENVLSDSSPDEYERDIIEHILQRAVSQTSVTTHQSMFERAFRPILDGSDYPTPASGLRPLSFEHGTSILSQDVAPYIRFIVACDSRIEQQRLEQSGILAQTGFGAKRPRTTRASRAALEGGDKASARRGKWFSGRVVPEQIMLTGGPDWENLLLLHLQQLSEERLASGTGVSETASSDIRDYV</sequence>
<keyword evidence="4" id="KW-1185">Reference proteome</keyword>
<feature type="region of interest" description="Disordered" evidence="1">
    <location>
        <begin position="665"/>
        <end position="689"/>
    </location>
</feature>
<dbReference type="EMBL" id="CH476617">
    <property type="protein sequence ID" value="EEP80078.1"/>
    <property type="molecule type" value="Genomic_DNA"/>
</dbReference>
<accession>C4JUW7</accession>
<evidence type="ECO:0000259" key="2">
    <source>
        <dbReference type="SMART" id="SM00382"/>
    </source>
</evidence>
<dbReference type="VEuPathDB" id="FungiDB:UREG_04920"/>
<reference evidence="4" key="1">
    <citation type="journal article" date="2009" name="Genome Res.">
        <title>Comparative genomic analyses of the human fungal pathogens Coccidioides and their relatives.</title>
        <authorList>
            <person name="Sharpton T.J."/>
            <person name="Stajich J.E."/>
            <person name="Rounsley S.D."/>
            <person name="Gardner M.J."/>
            <person name="Wortman J.R."/>
            <person name="Jordar V.S."/>
            <person name="Maiti R."/>
            <person name="Kodira C.D."/>
            <person name="Neafsey D.E."/>
            <person name="Zeng Q."/>
            <person name="Hung C.-Y."/>
            <person name="McMahan C."/>
            <person name="Muszewska A."/>
            <person name="Grynberg M."/>
            <person name="Mandel M.A."/>
            <person name="Kellner E.M."/>
            <person name="Barker B.M."/>
            <person name="Galgiani J.N."/>
            <person name="Orbach M.J."/>
            <person name="Kirkland T.N."/>
            <person name="Cole G.T."/>
            <person name="Henn M.R."/>
            <person name="Birren B.W."/>
            <person name="Taylor J.W."/>
        </authorList>
    </citation>
    <scope>NUCLEOTIDE SEQUENCE [LARGE SCALE GENOMIC DNA]</scope>
    <source>
        <strain evidence="4">UAMH 1704</strain>
    </source>
</reference>
<dbReference type="PANTHER" id="PTHR23389:SF21">
    <property type="entry name" value="ATPASE FAMILY AAA DOMAIN-CONTAINING PROTEIN 5"/>
    <property type="match status" value="1"/>
</dbReference>
<feature type="region of interest" description="Disordered" evidence="1">
    <location>
        <begin position="42"/>
        <end position="119"/>
    </location>
</feature>
<dbReference type="GO" id="GO:0005524">
    <property type="term" value="F:ATP binding"/>
    <property type="evidence" value="ECO:0007669"/>
    <property type="project" value="InterPro"/>
</dbReference>
<protein>
    <recommendedName>
        <fullName evidence="2">AAA+ ATPase domain-containing protein</fullName>
    </recommendedName>
</protein>
<feature type="region of interest" description="Disordered" evidence="1">
    <location>
        <begin position="491"/>
        <end position="514"/>
    </location>
</feature>
<dbReference type="AlphaFoldDB" id="C4JUW7"/>
<gene>
    <name evidence="3" type="ORF">UREG_04920</name>
</gene>
<dbReference type="PANTHER" id="PTHR23389">
    <property type="entry name" value="CHROMOSOME TRANSMISSION FIDELITY FACTOR 18"/>
    <property type="match status" value="1"/>
</dbReference>
<feature type="compositionally biased region" description="Low complexity" evidence="1">
    <location>
        <begin position="667"/>
        <end position="679"/>
    </location>
</feature>
<dbReference type="Gene3D" id="3.40.50.300">
    <property type="entry name" value="P-loop containing nucleotide triphosphate hydrolases"/>
    <property type="match status" value="1"/>
</dbReference>
<feature type="domain" description="AAA+ ATPase" evidence="2">
    <location>
        <begin position="575"/>
        <end position="758"/>
    </location>
</feature>
<dbReference type="InParanoid" id="C4JUW7"/>
<dbReference type="InterPro" id="IPR003959">
    <property type="entry name" value="ATPase_AAA_core"/>
</dbReference>
<dbReference type="OrthoDB" id="10064318at2759"/>
<dbReference type="SUPFAM" id="SSF52540">
    <property type="entry name" value="P-loop containing nucleoside triphosphate hydrolases"/>
    <property type="match status" value="1"/>
</dbReference>
<dbReference type="OMA" id="RNHLVQQ"/>
<dbReference type="GO" id="GO:0003677">
    <property type="term" value="F:DNA binding"/>
    <property type="evidence" value="ECO:0007669"/>
    <property type="project" value="TreeGrafter"/>
</dbReference>
<dbReference type="Pfam" id="PF00004">
    <property type="entry name" value="AAA"/>
    <property type="match status" value="1"/>
</dbReference>
<dbReference type="InterPro" id="IPR027417">
    <property type="entry name" value="P-loop_NTPase"/>
</dbReference>
<dbReference type="KEGG" id="ure:UREG_04920"/>
<dbReference type="GeneID" id="8437971"/>
<dbReference type="STRING" id="336963.C4JUW7"/>
<dbReference type="RefSeq" id="XP_002584231.1">
    <property type="nucleotide sequence ID" value="XM_002584185.1"/>
</dbReference>